<dbReference type="Proteomes" id="UP001241748">
    <property type="component" value="Unassembled WGS sequence"/>
</dbReference>
<organism evidence="4 5">
    <name type="scientific">Neobacillus driksii</name>
    <dbReference type="NCBI Taxonomy" id="3035913"/>
    <lineage>
        <taxon>Bacteria</taxon>
        <taxon>Bacillati</taxon>
        <taxon>Bacillota</taxon>
        <taxon>Bacilli</taxon>
        <taxon>Bacillales</taxon>
        <taxon>Bacillaceae</taxon>
        <taxon>Neobacillus</taxon>
    </lineage>
</organism>
<dbReference type="EMBL" id="JAROBZ020000002">
    <property type="protein sequence ID" value="MFB3170195.1"/>
    <property type="molecule type" value="Genomic_DNA"/>
</dbReference>
<keyword evidence="5" id="KW-1185">Reference proteome</keyword>
<keyword evidence="2 4" id="KW-0378">Hydrolase</keyword>
<sequence>MNQQTLILDLDDTLIHCNKYFEQAKNEFVKKIKEWIKTPSDEEIKQKQLEIDLKSVEIHGLLSEKFPETLVATYFYFCRKYRKGIKANEVEQVRTIGRSVFETEVEPLPYMYDVLNQLQQDGHQLYLFTGGDVKNQTRKIRQLALEPYFEERVYISQHKNSKALQKVINKIPANKNSIWIIGNSLKTDIKPAIELGINAIHIPSEMEWSYNIVDLEIEQKGTFAELTSLLDLPVFFREYAFYNEAM</sequence>
<dbReference type="SUPFAM" id="SSF56784">
    <property type="entry name" value="HAD-like"/>
    <property type="match status" value="1"/>
</dbReference>
<name>A0ABV4YZE1_9BACI</name>
<dbReference type="PANTHER" id="PTHR46470">
    <property type="entry name" value="N-ACYLNEURAMINATE-9-PHOSPHATASE"/>
    <property type="match status" value="1"/>
</dbReference>
<dbReference type="RefSeq" id="WP_306077204.1">
    <property type="nucleotide sequence ID" value="NZ_JAROBZ020000002.1"/>
</dbReference>
<keyword evidence="1" id="KW-0479">Metal-binding</keyword>
<dbReference type="InterPro" id="IPR023198">
    <property type="entry name" value="PGP-like_dom2"/>
</dbReference>
<dbReference type="PANTHER" id="PTHR46470:SF2">
    <property type="entry name" value="GLYCERALDEHYDE 3-PHOSPHATE PHOSPHATASE"/>
    <property type="match status" value="1"/>
</dbReference>
<comment type="caution">
    <text evidence="4">The sequence shown here is derived from an EMBL/GenBank/DDBJ whole genome shotgun (WGS) entry which is preliminary data.</text>
</comment>
<dbReference type="InterPro" id="IPR051400">
    <property type="entry name" value="HAD-like_hydrolase"/>
</dbReference>
<evidence type="ECO:0000256" key="2">
    <source>
        <dbReference type="ARBA" id="ARBA00022801"/>
    </source>
</evidence>
<dbReference type="Pfam" id="PF00702">
    <property type="entry name" value="Hydrolase"/>
    <property type="match status" value="1"/>
</dbReference>
<dbReference type="InterPro" id="IPR023214">
    <property type="entry name" value="HAD_sf"/>
</dbReference>
<gene>
    <name evidence="4" type="ORF">P5G62_024110</name>
</gene>
<dbReference type="Gene3D" id="3.40.50.1000">
    <property type="entry name" value="HAD superfamily/HAD-like"/>
    <property type="match status" value="1"/>
</dbReference>
<dbReference type="GO" id="GO:0016787">
    <property type="term" value="F:hydrolase activity"/>
    <property type="evidence" value="ECO:0007669"/>
    <property type="project" value="UniProtKB-KW"/>
</dbReference>
<proteinExistence type="predicted"/>
<dbReference type="SFLD" id="SFLDG01129">
    <property type="entry name" value="C1.5:_HAD__Beta-PGM__Phosphata"/>
    <property type="match status" value="1"/>
</dbReference>
<evidence type="ECO:0000313" key="5">
    <source>
        <dbReference type="Proteomes" id="UP001241748"/>
    </source>
</evidence>
<accession>A0ABV4YZE1</accession>
<dbReference type="Gene3D" id="1.10.150.240">
    <property type="entry name" value="Putative phosphatase, domain 2"/>
    <property type="match status" value="1"/>
</dbReference>
<dbReference type="SFLD" id="SFLDS00003">
    <property type="entry name" value="Haloacid_Dehalogenase"/>
    <property type="match status" value="1"/>
</dbReference>
<evidence type="ECO:0000313" key="4">
    <source>
        <dbReference type="EMBL" id="MFB3170195.1"/>
    </source>
</evidence>
<keyword evidence="3" id="KW-0460">Magnesium</keyword>
<reference evidence="4 5" key="1">
    <citation type="submission" date="2024-05" db="EMBL/GenBank/DDBJ databases">
        <authorList>
            <person name="Venkateswaran K."/>
        </authorList>
    </citation>
    <scope>NUCLEOTIDE SEQUENCE [LARGE SCALE GENOMIC DNA]</scope>
    <source>
        <strain evidence="4 5">179-C4-2-HS</strain>
    </source>
</reference>
<evidence type="ECO:0000256" key="1">
    <source>
        <dbReference type="ARBA" id="ARBA00022723"/>
    </source>
</evidence>
<dbReference type="InterPro" id="IPR036412">
    <property type="entry name" value="HAD-like_sf"/>
</dbReference>
<evidence type="ECO:0000256" key="3">
    <source>
        <dbReference type="ARBA" id="ARBA00022842"/>
    </source>
</evidence>
<dbReference type="EC" id="3.1.3.-" evidence="4"/>
<protein>
    <submittedName>
        <fullName evidence="4">HAD family hydrolase</fullName>
        <ecNumber evidence="4">3.1.3.-</ecNumber>
    </submittedName>
</protein>